<dbReference type="Gene3D" id="2.130.10.130">
    <property type="entry name" value="Integrin alpha, N-terminal"/>
    <property type="match status" value="1"/>
</dbReference>
<gene>
    <name evidence="3" type="ORF">JI741_21305</name>
</gene>
<feature type="signal peptide" evidence="2">
    <location>
        <begin position="1"/>
        <end position="25"/>
    </location>
</feature>
<dbReference type="InterPro" id="IPR013517">
    <property type="entry name" value="FG-GAP"/>
</dbReference>
<dbReference type="InterPro" id="IPR028994">
    <property type="entry name" value="Integrin_alpha_N"/>
</dbReference>
<name>A0ABS1KYK5_9BACT</name>
<protein>
    <submittedName>
        <fullName evidence="3">VCBS repeat-containing protein</fullName>
    </submittedName>
</protein>
<comment type="caution">
    <text evidence="3">The sequence shown here is derived from an EMBL/GenBank/DDBJ whole genome shotgun (WGS) entry which is preliminary data.</text>
</comment>
<keyword evidence="1 2" id="KW-0732">Signal</keyword>
<feature type="chain" id="PRO_5047329270" evidence="2">
    <location>
        <begin position="26"/>
        <end position="496"/>
    </location>
</feature>
<evidence type="ECO:0000256" key="1">
    <source>
        <dbReference type="ARBA" id="ARBA00022729"/>
    </source>
</evidence>
<accession>A0ABS1KYK5</accession>
<dbReference type="EMBL" id="JAERRB010000008">
    <property type="protein sequence ID" value="MBL0743782.1"/>
    <property type="molecule type" value="Genomic_DNA"/>
</dbReference>
<dbReference type="Proteomes" id="UP000613030">
    <property type="component" value="Unassembled WGS sequence"/>
</dbReference>
<dbReference type="RefSeq" id="WP_202013242.1">
    <property type="nucleotide sequence ID" value="NZ_JAERRB010000008.1"/>
</dbReference>
<organism evidence="3 4">
    <name type="scientific">Chryseolinea lacunae</name>
    <dbReference type="NCBI Taxonomy" id="2801331"/>
    <lineage>
        <taxon>Bacteria</taxon>
        <taxon>Pseudomonadati</taxon>
        <taxon>Bacteroidota</taxon>
        <taxon>Cytophagia</taxon>
        <taxon>Cytophagales</taxon>
        <taxon>Fulvivirgaceae</taxon>
        <taxon>Chryseolinea</taxon>
    </lineage>
</organism>
<evidence type="ECO:0000313" key="3">
    <source>
        <dbReference type="EMBL" id="MBL0743782.1"/>
    </source>
</evidence>
<dbReference type="PANTHER" id="PTHR45460:SF2">
    <property type="entry name" value="ALPHA 1,3 GLUCANASE, GH71 FAMILY (EUROFUNG)"/>
    <property type="match status" value="1"/>
</dbReference>
<reference evidence="3 4" key="1">
    <citation type="submission" date="2021-01" db="EMBL/GenBank/DDBJ databases">
        <title>Chryseolinea sp. Jin1 Genome sequencing and assembly.</title>
        <authorList>
            <person name="Kim I."/>
        </authorList>
    </citation>
    <scope>NUCLEOTIDE SEQUENCE [LARGE SCALE GENOMIC DNA]</scope>
    <source>
        <strain evidence="3 4">Jin1</strain>
    </source>
</reference>
<dbReference type="SUPFAM" id="SSF69318">
    <property type="entry name" value="Integrin alpha N-terminal domain"/>
    <property type="match status" value="1"/>
</dbReference>
<proteinExistence type="predicted"/>
<dbReference type="Pfam" id="PF13517">
    <property type="entry name" value="FG-GAP_3"/>
    <property type="match status" value="2"/>
</dbReference>
<evidence type="ECO:0000256" key="2">
    <source>
        <dbReference type="SAM" id="SignalP"/>
    </source>
</evidence>
<dbReference type="PROSITE" id="PS51257">
    <property type="entry name" value="PROKAR_LIPOPROTEIN"/>
    <property type="match status" value="1"/>
</dbReference>
<dbReference type="PANTHER" id="PTHR45460">
    <property type="entry name" value="SIMILAR TO CYSTEINE PROTEINASE"/>
    <property type="match status" value="1"/>
</dbReference>
<evidence type="ECO:0000313" key="4">
    <source>
        <dbReference type="Proteomes" id="UP000613030"/>
    </source>
</evidence>
<keyword evidence="4" id="KW-1185">Reference proteome</keyword>
<sequence>MKSTLSLFALVIVVANMLLSCNSQDQKEEQLARQYCGSCHMFPEPSLLPKKTWEKDVMPQMALRMGIEYGKLTELPDEDRAMVLSSLPLSPMVSDAEWKAIQNYFQKNAPDSVIVEKLPTPAAITQFDVTALPLPIEGHPTTSMLAADTAHQTIFLSDRRARLHQFDEHLNLTATFQMSSPAAQMLFAPNADPELVEMGIMDPNDQAKGAIVRWNGEKIFTPLIDSVQRPVFAERADLNNDGQLDYVVCAFGNFTGSLAVYEAKTNGAFTRHVLQNMPGARKVVVRDFDNNGMPDILALMTQGDERLVLFLNQGNFRFRINVLLRFPPTHGSSYFDLADFNNDGKADILFTNGDNADYSPILKPYHRVAIYLNDGANHFTESWSYPLQGATQARAIDFDKDGDLDVAAIAFFPDFENSPEQGFVYFEKTPEGYTPYVTPLASQGRWITMEVADIDRDNDDDILLGALDFYSGVPKPVNSGWMKSDVWLLMLRNRLH</sequence>